<organism evidence="2 3">
    <name type="scientific">Dendrobium nobile</name>
    <name type="common">Orchid</name>
    <dbReference type="NCBI Taxonomy" id="94219"/>
    <lineage>
        <taxon>Eukaryota</taxon>
        <taxon>Viridiplantae</taxon>
        <taxon>Streptophyta</taxon>
        <taxon>Embryophyta</taxon>
        <taxon>Tracheophyta</taxon>
        <taxon>Spermatophyta</taxon>
        <taxon>Magnoliopsida</taxon>
        <taxon>Liliopsida</taxon>
        <taxon>Asparagales</taxon>
        <taxon>Orchidaceae</taxon>
        <taxon>Epidendroideae</taxon>
        <taxon>Malaxideae</taxon>
        <taxon>Dendrobiinae</taxon>
        <taxon>Dendrobium</taxon>
    </lineage>
</organism>
<reference evidence="2" key="1">
    <citation type="journal article" date="2022" name="Front. Genet.">
        <title>Chromosome-Scale Assembly of the Dendrobium nobile Genome Provides Insights Into the Molecular Mechanism of the Biosynthesis of the Medicinal Active Ingredient of Dendrobium.</title>
        <authorList>
            <person name="Xu Q."/>
            <person name="Niu S.-C."/>
            <person name="Li K.-L."/>
            <person name="Zheng P.-J."/>
            <person name="Zhang X.-J."/>
            <person name="Jia Y."/>
            <person name="Liu Y."/>
            <person name="Niu Y.-X."/>
            <person name="Yu L.-H."/>
            <person name="Chen D.-F."/>
            <person name="Zhang G.-Q."/>
        </authorList>
    </citation>
    <scope>NUCLEOTIDE SEQUENCE</scope>
    <source>
        <tissue evidence="2">Leaf</tissue>
    </source>
</reference>
<dbReference type="EMBL" id="JAGYWB010000002">
    <property type="protein sequence ID" value="KAI0529378.1"/>
    <property type="molecule type" value="Genomic_DNA"/>
</dbReference>
<sequence>MRRLPASARAKEMRTSAKVAVHTSKGERLEASALRIERATERAGYHHIPQPSQLQQPPLPPLQQNSIIFIKIKINGIS</sequence>
<feature type="region of interest" description="Disordered" evidence="1">
    <location>
        <begin position="1"/>
        <end position="23"/>
    </location>
</feature>
<comment type="caution">
    <text evidence="2">The sequence shown here is derived from an EMBL/GenBank/DDBJ whole genome shotgun (WGS) entry which is preliminary data.</text>
</comment>
<gene>
    <name evidence="2" type="ORF">KFK09_001927</name>
</gene>
<evidence type="ECO:0000313" key="3">
    <source>
        <dbReference type="Proteomes" id="UP000829196"/>
    </source>
</evidence>
<evidence type="ECO:0000256" key="1">
    <source>
        <dbReference type="SAM" id="MobiDB-lite"/>
    </source>
</evidence>
<name>A0A8T3C8V3_DENNO</name>
<dbReference type="Proteomes" id="UP000829196">
    <property type="component" value="Unassembled WGS sequence"/>
</dbReference>
<protein>
    <submittedName>
        <fullName evidence="2">Uncharacterized protein</fullName>
    </submittedName>
</protein>
<proteinExistence type="predicted"/>
<accession>A0A8T3C8V3</accession>
<keyword evidence="3" id="KW-1185">Reference proteome</keyword>
<dbReference type="AlphaFoldDB" id="A0A8T3C8V3"/>
<evidence type="ECO:0000313" key="2">
    <source>
        <dbReference type="EMBL" id="KAI0529378.1"/>
    </source>
</evidence>